<dbReference type="Gramene" id="OQU85092">
    <property type="protein sequence ID" value="OQU85092"/>
    <property type="gene ID" value="SORBI_3004G171350"/>
</dbReference>
<feature type="region of interest" description="Disordered" evidence="1">
    <location>
        <begin position="63"/>
        <end position="117"/>
    </location>
</feature>
<protein>
    <submittedName>
        <fullName evidence="2">Uncharacterized protein</fullName>
    </submittedName>
</protein>
<organism evidence="2 3">
    <name type="scientific">Sorghum bicolor</name>
    <name type="common">Sorghum</name>
    <name type="synonym">Sorghum vulgare</name>
    <dbReference type="NCBI Taxonomy" id="4558"/>
    <lineage>
        <taxon>Eukaryota</taxon>
        <taxon>Viridiplantae</taxon>
        <taxon>Streptophyta</taxon>
        <taxon>Embryophyta</taxon>
        <taxon>Tracheophyta</taxon>
        <taxon>Spermatophyta</taxon>
        <taxon>Magnoliopsida</taxon>
        <taxon>Liliopsida</taxon>
        <taxon>Poales</taxon>
        <taxon>Poaceae</taxon>
        <taxon>PACMAD clade</taxon>
        <taxon>Panicoideae</taxon>
        <taxon>Andropogonodae</taxon>
        <taxon>Andropogoneae</taxon>
        <taxon>Sorghinae</taxon>
        <taxon>Sorghum</taxon>
    </lineage>
</organism>
<feature type="compositionally biased region" description="Basic residues" evidence="1">
    <location>
        <begin position="81"/>
        <end position="95"/>
    </location>
</feature>
<dbReference type="InParanoid" id="A0A1Z5RMW6"/>
<reference evidence="3" key="2">
    <citation type="journal article" date="2018" name="Plant J.">
        <title>The Sorghum bicolor reference genome: improved assembly, gene annotations, a transcriptome atlas, and signatures of genome organization.</title>
        <authorList>
            <person name="McCormick R.F."/>
            <person name="Truong S.K."/>
            <person name="Sreedasyam A."/>
            <person name="Jenkins J."/>
            <person name="Shu S."/>
            <person name="Sims D."/>
            <person name="Kennedy M."/>
            <person name="Amirebrahimi M."/>
            <person name="Weers B.D."/>
            <person name="McKinley B."/>
            <person name="Mattison A."/>
            <person name="Morishige D.T."/>
            <person name="Grimwood J."/>
            <person name="Schmutz J."/>
            <person name="Mullet J.E."/>
        </authorList>
    </citation>
    <scope>NUCLEOTIDE SEQUENCE [LARGE SCALE GENOMIC DNA]</scope>
    <source>
        <strain evidence="3">cv. BTx623</strain>
    </source>
</reference>
<name>A0A1Z5RMW6_SORBI</name>
<proteinExistence type="predicted"/>
<evidence type="ECO:0000313" key="2">
    <source>
        <dbReference type="EMBL" id="OQU85092.1"/>
    </source>
</evidence>
<dbReference type="AlphaFoldDB" id="A0A1Z5RMW6"/>
<sequence length="163" mass="17900">MHVWRETARAVPFLFPSGNFSAAYLLEPRRRRSLSDPTDCTRRGPAPGALRGAVGLARRFDLPPPVGRRLPPCRRPASRAFLRRPQRSPHSRLSSRSHTPSCLQAEAGRSPCSDNDVQTDVNAAHDGIQGDYTLFTHIMQPRVFDACFSFGVSTSTSNDGGSP</sequence>
<keyword evidence="3" id="KW-1185">Reference proteome</keyword>
<accession>A0A1Z5RMW6</accession>
<dbReference type="Proteomes" id="UP000000768">
    <property type="component" value="Chromosome 4"/>
</dbReference>
<evidence type="ECO:0000313" key="3">
    <source>
        <dbReference type="Proteomes" id="UP000000768"/>
    </source>
</evidence>
<dbReference type="EMBL" id="CM000763">
    <property type="protein sequence ID" value="OQU85092.1"/>
    <property type="molecule type" value="Genomic_DNA"/>
</dbReference>
<evidence type="ECO:0000256" key="1">
    <source>
        <dbReference type="SAM" id="MobiDB-lite"/>
    </source>
</evidence>
<reference evidence="2 3" key="1">
    <citation type="journal article" date="2009" name="Nature">
        <title>The Sorghum bicolor genome and the diversification of grasses.</title>
        <authorList>
            <person name="Paterson A.H."/>
            <person name="Bowers J.E."/>
            <person name="Bruggmann R."/>
            <person name="Dubchak I."/>
            <person name="Grimwood J."/>
            <person name="Gundlach H."/>
            <person name="Haberer G."/>
            <person name="Hellsten U."/>
            <person name="Mitros T."/>
            <person name="Poliakov A."/>
            <person name="Schmutz J."/>
            <person name="Spannagl M."/>
            <person name="Tang H."/>
            <person name="Wang X."/>
            <person name="Wicker T."/>
            <person name="Bharti A.K."/>
            <person name="Chapman J."/>
            <person name="Feltus F.A."/>
            <person name="Gowik U."/>
            <person name="Grigoriev I.V."/>
            <person name="Lyons E."/>
            <person name="Maher C.A."/>
            <person name="Martis M."/>
            <person name="Narechania A."/>
            <person name="Otillar R.P."/>
            <person name="Penning B.W."/>
            <person name="Salamov A.A."/>
            <person name="Wang Y."/>
            <person name="Zhang L."/>
            <person name="Carpita N.C."/>
            <person name="Freeling M."/>
            <person name="Gingle A.R."/>
            <person name="Hash C.T."/>
            <person name="Keller B."/>
            <person name="Klein P."/>
            <person name="Kresovich S."/>
            <person name="McCann M.C."/>
            <person name="Ming R."/>
            <person name="Peterson D.G."/>
            <person name="Mehboob-ur-Rahman"/>
            <person name="Ware D."/>
            <person name="Westhoff P."/>
            <person name="Mayer K.F."/>
            <person name="Messing J."/>
            <person name="Rokhsar D.S."/>
        </authorList>
    </citation>
    <scope>NUCLEOTIDE SEQUENCE [LARGE SCALE GENOMIC DNA]</scope>
    <source>
        <strain evidence="3">cv. BTx623</strain>
    </source>
</reference>
<gene>
    <name evidence="2" type="ORF">SORBI_3004G171350</name>
</gene>